<evidence type="ECO:0000259" key="14">
    <source>
        <dbReference type="Pfam" id="PF18076"/>
    </source>
</evidence>
<proteinExistence type="inferred from homology"/>
<evidence type="ECO:0000313" key="17">
    <source>
        <dbReference type="Proteomes" id="UP001168167"/>
    </source>
</evidence>
<evidence type="ECO:0000256" key="8">
    <source>
        <dbReference type="ARBA" id="ARBA00022840"/>
    </source>
</evidence>
<keyword evidence="7" id="KW-0658">Purine biosynthesis</keyword>
<dbReference type="Pfam" id="PF02769">
    <property type="entry name" value="AIRS_C"/>
    <property type="match status" value="2"/>
</dbReference>
<keyword evidence="4 16" id="KW-0436">Ligase</keyword>
<dbReference type="Pfam" id="PF18072">
    <property type="entry name" value="FGAR-AT_linker"/>
    <property type="match status" value="1"/>
</dbReference>
<keyword evidence="8" id="KW-0067">ATP-binding</keyword>
<dbReference type="EC" id="6.3.5.3" evidence="3 11"/>
<dbReference type="Proteomes" id="UP001168167">
    <property type="component" value="Unassembled WGS sequence"/>
</dbReference>
<dbReference type="SUPFAM" id="SSF56042">
    <property type="entry name" value="PurM C-terminal domain-like"/>
    <property type="match status" value="2"/>
</dbReference>
<dbReference type="InterPro" id="IPR036676">
    <property type="entry name" value="PurM-like_C_sf"/>
</dbReference>
<dbReference type="Pfam" id="PF22689">
    <property type="entry name" value="FGAR-AT_PurM_N-like"/>
    <property type="match status" value="1"/>
</dbReference>
<dbReference type="SUPFAM" id="SSF55326">
    <property type="entry name" value="PurM N-terminal domain-like"/>
    <property type="match status" value="2"/>
</dbReference>
<feature type="domain" description="Phosphoribosylformylglycinamidine synthase N-terminal" evidence="14">
    <location>
        <begin position="38"/>
        <end position="136"/>
    </location>
</feature>
<keyword evidence="9" id="KW-0460">Magnesium</keyword>
<dbReference type="NCBIfam" id="NF003672">
    <property type="entry name" value="PRK05297.1"/>
    <property type="match status" value="1"/>
</dbReference>
<dbReference type="SUPFAM" id="SSF109736">
    <property type="entry name" value="FGAM synthase PurL, linker domain"/>
    <property type="match status" value="1"/>
</dbReference>
<sequence length="1284" mass="137716">MTLRHVAYLGLPADGEIENKINGEDFAICQQQPGLIVRYAYFAAWEGQLSVSDEALLRQILQASDNFCDETLDAAIIIPNPGVLSPWASKAGDILRRCHLNGLRHVERGLFIGDISGQFNPDVIADRMTQTVLRTPRLREWRRLFAVHSPRSSRTFATTDTALWAADAELGLSLSAEDVAHLRAVYVRLKREATEAELLMFAQANSEHCRHKVFNAAWEDGGESLMQSIRRTHAASPEGVITAFADNAAVVKAAAGEDFAPATDGVYAAGSGGLLLVAKAETHNHPTAISPFAGAATGSGGEIRDEAAAGRGATARAGFSGFTVSHLGLSQCGTMQRRETPAHIASPLQIMIDGPLGAATFCNEFGRPSLGGFFRSFESDENAIDERRFGFHKPVMLAGGLGHMLSTSAGKHSIPVGAKIIQLGGPGFRIGMGGGAASSRADGGSELDYDSVQRDNADMQRRAQEVIDACRRPPHDGLILSLHDVGAGGLSNAVIELVNDAARGAQINLSEILVEDRSLSPAEIWCNESQERYVLAVMPESVDEFSAICRREACPFAVIGEATEVRRIVVMGAVEVVVDLPLADVLGGVESPPKRVVVADTRPLAVLPVCGIALRDAAYQVLRHPTVACKRFLINIGDRSVGGMTARDQMVGPWQIPVADCAAFFNDYEHPGGAVFALGERPNVAASAPDSGVRMAVAEALTNLASVGIDDLRQVKLSLNWMANCADELRTTELRTTVRAAADFCESLGVGVIVGKDSLSMRMGSGDTTVESPVMAVATAFVSHENVRRVLTPQLSGRSDTFLMLAAPGELRRLGGSILQQTSATVFADAVPDVEPTILAAFLRAVAVCHQKELLLAYHDRSDGGLWACACEMAFAANRGLMLIADGLRGPASQTDGGDVTVVGGGEVETFFNEEIGVLLEVPRECAADVLQAFADAGLPNAVQTVGYTVADKRVRVYCGGRKLLDEALSDLRQAWDETSYAIARRRDDADCATTEHQRDFDEDTGLFCRLPFTWNGDVQAPAIIGKRPRVAILREQGTNGQREMAAAFTRAGFDAVDLPMGDLRAGRQLDESFQGLAFCGGFSFGDVLGAGRGWSGGILHNAALAKMFSDFFSRSDTFTLGVCNGCQVLAGLQPLMQDASNWRFPQFERNRSKRFESRLVMVEVLPSPSPLLAGMEGAMLPVVSSHVEGRAAFASSPANIKNACAALRFVDNRGEATETYPLNPNGSAGGMTGFCSPDGRVTVMMPHPERVFRCGQLSWSPPEWKGEFSPWLNIFLNARRFVH</sequence>
<dbReference type="InterPro" id="IPR041609">
    <property type="entry name" value="PurL_linker"/>
</dbReference>
<keyword evidence="5" id="KW-0479">Metal-binding</keyword>
<evidence type="ECO:0000256" key="7">
    <source>
        <dbReference type="ARBA" id="ARBA00022755"/>
    </source>
</evidence>
<dbReference type="InterPro" id="IPR010918">
    <property type="entry name" value="PurM-like_C_dom"/>
</dbReference>
<evidence type="ECO:0000256" key="4">
    <source>
        <dbReference type="ARBA" id="ARBA00022598"/>
    </source>
</evidence>
<feature type="domain" description="PurM-like C-terminal" evidence="12">
    <location>
        <begin position="416"/>
        <end position="570"/>
    </location>
</feature>
<evidence type="ECO:0000256" key="11">
    <source>
        <dbReference type="NCBIfam" id="TIGR01735"/>
    </source>
</evidence>
<feature type="domain" description="FGAR-AT PurM N-terminal-like" evidence="15">
    <location>
        <begin position="630"/>
        <end position="782"/>
    </location>
</feature>
<dbReference type="Gene3D" id="3.90.650.10">
    <property type="entry name" value="PurM-like C-terminal domain"/>
    <property type="match status" value="2"/>
</dbReference>
<dbReference type="InterPro" id="IPR040707">
    <property type="entry name" value="FGAR-AT_N"/>
</dbReference>
<dbReference type="InterPro" id="IPR036604">
    <property type="entry name" value="PurS-like_sf"/>
</dbReference>
<evidence type="ECO:0000256" key="1">
    <source>
        <dbReference type="ARBA" id="ARBA00004920"/>
    </source>
</evidence>
<comment type="pathway">
    <text evidence="1">Purine metabolism; IMP biosynthesis via de novo pathway; 5-amino-1-(5-phospho-D-ribosyl)imidazole from N(2)-formyl-N(1)-(5-phospho-D-ribosyl)glycinamide: step 1/2.</text>
</comment>
<dbReference type="Gene3D" id="1.10.8.750">
    <property type="entry name" value="Phosphoribosylformylglycinamidine synthase, linker domain"/>
    <property type="match status" value="1"/>
</dbReference>
<keyword evidence="6" id="KW-0547">Nucleotide-binding</keyword>
<organism evidence="16 17">
    <name type="scientific">Candidatus Doriopsillibacter californiensis</name>
    <dbReference type="NCBI Taxonomy" id="2970740"/>
    <lineage>
        <taxon>Bacteria</taxon>
        <taxon>Pseudomonadati</taxon>
        <taxon>Pseudomonadota</taxon>
        <taxon>Gammaproteobacteria</taxon>
        <taxon>Candidatus Tethybacterales</taxon>
        <taxon>Candidatus Persebacteraceae</taxon>
        <taxon>Candidatus Doriopsillibacter</taxon>
    </lineage>
</organism>
<dbReference type="InterPro" id="IPR036921">
    <property type="entry name" value="PurM-like_N_sf"/>
</dbReference>
<feature type="domain" description="Phosphoribosylformylglycinamidine synthase linker" evidence="13">
    <location>
        <begin position="166"/>
        <end position="212"/>
    </location>
</feature>
<dbReference type="Gene3D" id="3.30.1330.10">
    <property type="entry name" value="PurM-like, N-terminal domain"/>
    <property type="match status" value="2"/>
</dbReference>
<feature type="domain" description="PurM-like C-terminal" evidence="12">
    <location>
        <begin position="830"/>
        <end position="959"/>
    </location>
</feature>
<dbReference type="InterPro" id="IPR010073">
    <property type="entry name" value="PurL_large"/>
</dbReference>
<protein>
    <recommendedName>
        <fullName evidence="3 11">Phosphoribosylformylglycinamidine synthase</fullName>
        <ecNumber evidence="3 11">6.3.5.3</ecNumber>
    </recommendedName>
</protein>
<evidence type="ECO:0000259" key="13">
    <source>
        <dbReference type="Pfam" id="PF18072"/>
    </source>
</evidence>
<dbReference type="InterPro" id="IPR029062">
    <property type="entry name" value="Class_I_gatase-like"/>
</dbReference>
<dbReference type="Pfam" id="PF13507">
    <property type="entry name" value="GATase_5"/>
    <property type="match status" value="1"/>
</dbReference>
<name>A0ABT7QJD2_9GAMM</name>
<dbReference type="SUPFAM" id="SSF82697">
    <property type="entry name" value="PurS-like"/>
    <property type="match status" value="1"/>
</dbReference>
<evidence type="ECO:0000313" key="16">
    <source>
        <dbReference type="EMBL" id="MDM5146824.1"/>
    </source>
</evidence>
<evidence type="ECO:0000256" key="6">
    <source>
        <dbReference type="ARBA" id="ARBA00022741"/>
    </source>
</evidence>
<dbReference type="SMART" id="SM01211">
    <property type="entry name" value="GATase_5"/>
    <property type="match status" value="1"/>
</dbReference>
<evidence type="ECO:0000256" key="2">
    <source>
        <dbReference type="ARBA" id="ARBA00008608"/>
    </source>
</evidence>
<comment type="caution">
    <text evidence="16">The sequence shown here is derived from an EMBL/GenBank/DDBJ whole genome shotgun (WGS) entry which is preliminary data.</text>
</comment>
<gene>
    <name evidence="16" type="primary">purL</name>
    <name evidence="16" type="synonym">purI</name>
    <name evidence="16" type="ORF">NQX30_00260</name>
</gene>
<reference evidence="16" key="2">
    <citation type="journal article" date="2023" name="Microbiome">
        <title>Synthase-selected sorting approach identifies a beta-lactone synthase in a nudibranch symbiotic bacterium.</title>
        <authorList>
            <person name="Dzunkova M."/>
            <person name="La Clair J.J."/>
            <person name="Tyml T."/>
            <person name="Doud D."/>
            <person name="Schulz F."/>
            <person name="Piquer-Esteban S."/>
            <person name="Porcel Sanchis D."/>
            <person name="Osborn A."/>
            <person name="Robinson D."/>
            <person name="Louie K.B."/>
            <person name="Bowen B.P."/>
            <person name="Bowers R.M."/>
            <person name="Lee J."/>
            <person name="Arnau V."/>
            <person name="Diaz-Villanueva W."/>
            <person name="Stepanauskas R."/>
            <person name="Gosliner T."/>
            <person name="Date S.V."/>
            <person name="Northen T.R."/>
            <person name="Cheng J.F."/>
            <person name="Burkart M.D."/>
            <person name="Woyke T."/>
        </authorList>
    </citation>
    <scope>NUCLEOTIDE SEQUENCE</scope>
    <source>
        <strain evidence="16">Df01</strain>
    </source>
</reference>
<dbReference type="EMBL" id="JANQAO010000001">
    <property type="protein sequence ID" value="MDM5146824.1"/>
    <property type="molecule type" value="Genomic_DNA"/>
</dbReference>
<dbReference type="Pfam" id="PF18076">
    <property type="entry name" value="FGAR-AT_N"/>
    <property type="match status" value="1"/>
</dbReference>
<evidence type="ECO:0000256" key="9">
    <source>
        <dbReference type="ARBA" id="ARBA00022842"/>
    </source>
</evidence>
<dbReference type="NCBIfam" id="TIGR01735">
    <property type="entry name" value="FGAM_synt"/>
    <property type="match status" value="1"/>
</dbReference>
<keyword evidence="17" id="KW-1185">Reference proteome</keyword>
<evidence type="ECO:0000256" key="5">
    <source>
        <dbReference type="ARBA" id="ARBA00022723"/>
    </source>
</evidence>
<reference evidence="16" key="1">
    <citation type="submission" date="2022-08" db="EMBL/GenBank/DDBJ databases">
        <authorList>
            <person name="Dzunkova M."/>
            <person name="La Clair J."/>
            <person name="Tyml T."/>
            <person name="Doud D."/>
            <person name="Schulz F."/>
            <person name="Piquer S."/>
            <person name="Porcel Sanchis D."/>
            <person name="Osborn A."/>
            <person name="Robinson D."/>
            <person name="Louie K.B."/>
            <person name="Bowen B.P."/>
            <person name="Bowers R."/>
            <person name="Lee J."/>
            <person name="Arnau Llombart V."/>
            <person name="Diaz Villanueva W."/>
            <person name="Gosliner T."/>
            <person name="Northen T."/>
            <person name="Cheng J.-F."/>
            <person name="Burkart M.D."/>
            <person name="Woyke T."/>
        </authorList>
    </citation>
    <scope>NUCLEOTIDE SEQUENCE</scope>
    <source>
        <strain evidence="16">Df01</strain>
    </source>
</reference>
<dbReference type="GO" id="GO:0004642">
    <property type="term" value="F:phosphoribosylformylglycinamidine synthase activity"/>
    <property type="evidence" value="ECO:0007669"/>
    <property type="project" value="UniProtKB-EC"/>
</dbReference>
<dbReference type="PANTHER" id="PTHR10099:SF1">
    <property type="entry name" value="PHOSPHORIBOSYLFORMYLGLYCINAMIDINE SYNTHASE"/>
    <property type="match status" value="1"/>
</dbReference>
<accession>A0ABT7QJD2</accession>
<evidence type="ECO:0000256" key="3">
    <source>
        <dbReference type="ARBA" id="ARBA00012747"/>
    </source>
</evidence>
<comment type="similarity">
    <text evidence="2">In the N-terminal section; belongs to the FGAMS family.</text>
</comment>
<dbReference type="InterPro" id="IPR055181">
    <property type="entry name" value="FGAR-AT_PurM_N-like"/>
</dbReference>
<dbReference type="PANTHER" id="PTHR10099">
    <property type="entry name" value="PHOSPHORIBOSYLFORMYLGLYCINAMIDINE SYNTHASE"/>
    <property type="match status" value="1"/>
</dbReference>
<keyword evidence="10" id="KW-0315">Glutamine amidotransferase</keyword>
<evidence type="ECO:0000259" key="12">
    <source>
        <dbReference type="Pfam" id="PF02769"/>
    </source>
</evidence>
<dbReference type="PROSITE" id="PS51273">
    <property type="entry name" value="GATASE_TYPE_1"/>
    <property type="match status" value="1"/>
</dbReference>
<dbReference type="Gene3D" id="3.40.50.880">
    <property type="match status" value="1"/>
</dbReference>
<evidence type="ECO:0000259" key="15">
    <source>
        <dbReference type="Pfam" id="PF22689"/>
    </source>
</evidence>
<dbReference type="SUPFAM" id="SSF52317">
    <property type="entry name" value="Class I glutamine amidotransferase-like"/>
    <property type="match status" value="1"/>
</dbReference>
<evidence type="ECO:0000256" key="10">
    <source>
        <dbReference type="ARBA" id="ARBA00022962"/>
    </source>
</evidence>